<dbReference type="Gene3D" id="1.10.30.10">
    <property type="entry name" value="High mobility group box domain"/>
    <property type="match status" value="1"/>
</dbReference>
<evidence type="ECO:0000313" key="3">
    <source>
        <dbReference type="Proteomes" id="UP000094043"/>
    </source>
</evidence>
<accession>A0AAJ8JMW3</accession>
<dbReference type="EMBL" id="CP143784">
    <property type="protein sequence ID" value="WVN85131.1"/>
    <property type="molecule type" value="Genomic_DNA"/>
</dbReference>
<reference evidence="2" key="2">
    <citation type="journal article" date="2022" name="Elife">
        <title>Obligate sexual reproduction of a homothallic fungus closely related to the Cryptococcus pathogenic species complex.</title>
        <authorList>
            <person name="Passer A.R."/>
            <person name="Clancey S.A."/>
            <person name="Shea T."/>
            <person name="David-Palma M."/>
            <person name="Averette A.F."/>
            <person name="Boekhout T."/>
            <person name="Porcel B.M."/>
            <person name="Nowrousian M."/>
            <person name="Cuomo C.A."/>
            <person name="Sun S."/>
            <person name="Heitman J."/>
            <person name="Coelho M.A."/>
        </authorList>
    </citation>
    <scope>NUCLEOTIDE SEQUENCE</scope>
    <source>
        <strain evidence="2">CBS 7841</strain>
    </source>
</reference>
<proteinExistence type="predicted"/>
<evidence type="ECO:0000259" key="1">
    <source>
        <dbReference type="Pfam" id="PF04690"/>
    </source>
</evidence>
<dbReference type="KEGG" id="cdep:91084489"/>
<dbReference type="InterPro" id="IPR036910">
    <property type="entry name" value="HMG_box_dom_sf"/>
</dbReference>
<dbReference type="Pfam" id="PF04690">
    <property type="entry name" value="YABBY"/>
    <property type="match status" value="1"/>
</dbReference>
<dbReference type="InterPro" id="IPR056775">
    <property type="entry name" value="YABBY_C"/>
</dbReference>
<dbReference type="AlphaFoldDB" id="A0AAJ8JMW3"/>
<reference evidence="2" key="1">
    <citation type="submission" date="2016-06" db="EMBL/GenBank/DDBJ databases">
        <authorList>
            <person name="Cuomo C."/>
            <person name="Litvintseva A."/>
            <person name="Heitman J."/>
            <person name="Chen Y."/>
            <person name="Sun S."/>
            <person name="Springer D."/>
            <person name="Dromer F."/>
            <person name="Young S."/>
            <person name="Zeng Q."/>
            <person name="Chapman S."/>
            <person name="Gujja S."/>
            <person name="Saif S."/>
            <person name="Birren B."/>
        </authorList>
    </citation>
    <scope>NUCLEOTIDE SEQUENCE</scope>
    <source>
        <strain evidence="2">CBS 7841</strain>
    </source>
</reference>
<protein>
    <recommendedName>
        <fullName evidence="1">YABBY protein C-terminal domain-containing protein</fullName>
    </recommendedName>
</protein>
<organism evidence="2 3">
    <name type="scientific">Cryptococcus depauperatus CBS 7841</name>
    <dbReference type="NCBI Taxonomy" id="1295531"/>
    <lineage>
        <taxon>Eukaryota</taxon>
        <taxon>Fungi</taxon>
        <taxon>Dikarya</taxon>
        <taxon>Basidiomycota</taxon>
        <taxon>Agaricomycotina</taxon>
        <taxon>Tremellomycetes</taxon>
        <taxon>Tremellales</taxon>
        <taxon>Cryptococcaceae</taxon>
        <taxon>Cryptococcus</taxon>
    </lineage>
</organism>
<evidence type="ECO:0000313" key="2">
    <source>
        <dbReference type="EMBL" id="WVN85131.1"/>
    </source>
</evidence>
<reference evidence="2" key="3">
    <citation type="submission" date="2024-01" db="EMBL/GenBank/DDBJ databases">
        <authorList>
            <person name="Coelho M.A."/>
            <person name="David-Palma M."/>
            <person name="Shea T."/>
            <person name="Sun S."/>
            <person name="Cuomo C.A."/>
            <person name="Heitman J."/>
        </authorList>
    </citation>
    <scope>NUCLEOTIDE SEQUENCE</scope>
    <source>
        <strain evidence="2">CBS 7841</strain>
    </source>
</reference>
<dbReference type="Proteomes" id="UP000094043">
    <property type="component" value="Chromosome 1"/>
</dbReference>
<dbReference type="CDD" id="cd00084">
    <property type="entry name" value="HMG-box_SF"/>
    <property type="match status" value="1"/>
</dbReference>
<dbReference type="GeneID" id="91084489"/>
<gene>
    <name evidence="2" type="ORF">L203_100273</name>
</gene>
<dbReference type="RefSeq" id="XP_066065832.1">
    <property type="nucleotide sequence ID" value="XM_066209735.1"/>
</dbReference>
<feature type="domain" description="YABBY protein C-terminal" evidence="1">
    <location>
        <begin position="27"/>
        <end position="78"/>
    </location>
</feature>
<name>A0AAJ8JMW3_9TREE</name>
<keyword evidence="3" id="KW-1185">Reference proteome</keyword>
<dbReference type="SUPFAM" id="SSF47095">
    <property type="entry name" value="HMG-box"/>
    <property type="match status" value="1"/>
</dbReference>
<sequence>MRISLLYCHRFCTVRLFICKIAKTGGKKRSGQPSAYNVFMKVQLAKLKKEQEQSGKTIEHKENFKKVAAAWKDAPENPKNKT</sequence>